<dbReference type="InterPro" id="IPR033412">
    <property type="entry name" value="PFOR_II"/>
</dbReference>
<gene>
    <name evidence="4" type="ORF">IAA53_08360</name>
</gene>
<feature type="domain" description="Pyruvate flavodoxin/ferredoxin oxidoreductase pyrimidine binding" evidence="2">
    <location>
        <begin position="31"/>
        <end position="215"/>
    </location>
</feature>
<dbReference type="SUPFAM" id="SSF52518">
    <property type="entry name" value="Thiamin diphosphate-binding fold (THDP-binding)"/>
    <property type="match status" value="1"/>
</dbReference>
<dbReference type="Proteomes" id="UP000824239">
    <property type="component" value="Unassembled WGS sequence"/>
</dbReference>
<feature type="domain" description="Pyruvate:ferredoxin oxidoreductase core" evidence="3">
    <location>
        <begin position="286"/>
        <end position="367"/>
    </location>
</feature>
<dbReference type="InterPro" id="IPR002880">
    <property type="entry name" value="Pyrv_Fd/Flavodoxin_OxRdtase_N"/>
</dbReference>
<dbReference type="Pfam" id="PF17147">
    <property type="entry name" value="PFOR_II"/>
    <property type="match status" value="1"/>
</dbReference>
<dbReference type="CDD" id="cd07034">
    <property type="entry name" value="TPP_PYR_PFOR_IOR-alpha_like"/>
    <property type="match status" value="1"/>
</dbReference>
<reference evidence="4" key="1">
    <citation type="submission" date="2020-10" db="EMBL/GenBank/DDBJ databases">
        <authorList>
            <person name="Gilroy R."/>
        </authorList>
    </citation>
    <scope>NUCLEOTIDE SEQUENCE</scope>
    <source>
        <strain evidence="4">ChiBcec15-4380</strain>
    </source>
</reference>
<reference evidence="4" key="2">
    <citation type="journal article" date="2021" name="PeerJ">
        <title>Extensive microbial diversity within the chicken gut microbiome revealed by metagenomics and culture.</title>
        <authorList>
            <person name="Gilroy R."/>
            <person name="Ravi A."/>
            <person name="Getino M."/>
            <person name="Pursley I."/>
            <person name="Horton D.L."/>
            <person name="Alikhan N.F."/>
            <person name="Baker D."/>
            <person name="Gharbi K."/>
            <person name="Hall N."/>
            <person name="Watson M."/>
            <person name="Adriaenssens E.M."/>
            <person name="Foster-Nyarko E."/>
            <person name="Jarju S."/>
            <person name="Secka A."/>
            <person name="Antonio M."/>
            <person name="Oren A."/>
            <person name="Chaudhuri R.R."/>
            <person name="La Ragione R."/>
            <person name="Hildebrand F."/>
            <person name="Pallen M.J."/>
        </authorList>
    </citation>
    <scope>NUCLEOTIDE SEQUENCE</scope>
    <source>
        <strain evidence="4">ChiBcec15-4380</strain>
    </source>
</reference>
<evidence type="ECO:0000259" key="2">
    <source>
        <dbReference type="Pfam" id="PF01855"/>
    </source>
</evidence>
<accession>A0A9D1IY34</accession>
<dbReference type="InterPro" id="IPR029061">
    <property type="entry name" value="THDP-binding"/>
</dbReference>
<comment type="caution">
    <text evidence="4">The sequence shown here is derived from an EMBL/GenBank/DDBJ whole genome shotgun (WGS) entry which is preliminary data.</text>
</comment>
<sequence>MANIKATDLPAWEKRVQSGVHFMLGNYALVEGAISAGCDFFAGYPITPANEISERMSQRLPEVGGKFVQGEDELCSIYACAGAALAGGKVMTATASAGFNYMQEGLGYCYTVEAPVVIANVQRCRGENYASQADVYQMRYGASGDYEAIVVCPSSVQELYDYTIWAFNLAETYRNPVIVMSETTIALMRERLDIPQAGAIELFNRRYTTLPPQDYQPFAAAPFGCPDAAPLAQGYHTIYSLNPHNEMGSIDWDPDEFERLYRRVCGKIQENSDKICRTERYDLDDAEAAIVAYGSEVRPALEAARMARESGYKLGVLKLCNIWPVPEQALRELSGQVGTIYAVEMNNGKYVREIERCAAGKCAVVSVPKNRGLAHTAREIYDAVMRGVK</sequence>
<dbReference type="GO" id="GO:0016491">
    <property type="term" value="F:oxidoreductase activity"/>
    <property type="evidence" value="ECO:0007669"/>
    <property type="project" value="UniProtKB-KW"/>
</dbReference>
<organism evidence="4 5">
    <name type="scientific">Candidatus Avoscillospira avicola</name>
    <dbReference type="NCBI Taxonomy" id="2840706"/>
    <lineage>
        <taxon>Bacteria</taxon>
        <taxon>Bacillati</taxon>
        <taxon>Bacillota</taxon>
        <taxon>Clostridia</taxon>
        <taxon>Eubacteriales</taxon>
        <taxon>Oscillospiraceae</taxon>
        <taxon>Oscillospiraceae incertae sedis</taxon>
        <taxon>Candidatus Avoscillospira</taxon>
    </lineage>
</organism>
<dbReference type="AlphaFoldDB" id="A0A9D1IY34"/>
<dbReference type="InterPro" id="IPR052368">
    <property type="entry name" value="2-oxoacid_oxidoreductase"/>
</dbReference>
<dbReference type="SUPFAM" id="SSF52922">
    <property type="entry name" value="TK C-terminal domain-like"/>
    <property type="match status" value="1"/>
</dbReference>
<dbReference type="Gene3D" id="3.40.50.970">
    <property type="match status" value="1"/>
</dbReference>
<protein>
    <submittedName>
        <fullName evidence="4">Ferredoxin oxidoreductase</fullName>
    </submittedName>
</protein>
<name>A0A9D1IY34_9FIRM</name>
<dbReference type="Gene3D" id="3.40.50.920">
    <property type="match status" value="1"/>
</dbReference>
<proteinExistence type="predicted"/>
<evidence type="ECO:0000256" key="1">
    <source>
        <dbReference type="ARBA" id="ARBA00023002"/>
    </source>
</evidence>
<dbReference type="InterPro" id="IPR009014">
    <property type="entry name" value="Transketo_C/PFOR_II"/>
</dbReference>
<dbReference type="PANTHER" id="PTHR43088">
    <property type="entry name" value="SUBUNIT OF PYRUVATE:FLAVODOXIN OXIDOREDUCTASE-RELATED"/>
    <property type="match status" value="1"/>
</dbReference>
<dbReference type="EMBL" id="DVHE01000063">
    <property type="protein sequence ID" value="HIR51279.1"/>
    <property type="molecule type" value="Genomic_DNA"/>
</dbReference>
<keyword evidence="1" id="KW-0560">Oxidoreductase</keyword>
<dbReference type="PANTHER" id="PTHR43088:SF1">
    <property type="entry name" value="SUBUNIT OF PYRUVATE:FLAVODOXIN OXIDOREDUCTASE"/>
    <property type="match status" value="1"/>
</dbReference>
<dbReference type="Pfam" id="PF01855">
    <property type="entry name" value="POR_N"/>
    <property type="match status" value="1"/>
</dbReference>
<evidence type="ECO:0000259" key="3">
    <source>
        <dbReference type="Pfam" id="PF17147"/>
    </source>
</evidence>
<evidence type="ECO:0000313" key="4">
    <source>
        <dbReference type="EMBL" id="HIR51279.1"/>
    </source>
</evidence>
<evidence type="ECO:0000313" key="5">
    <source>
        <dbReference type="Proteomes" id="UP000824239"/>
    </source>
</evidence>